<dbReference type="EMBL" id="CP144747">
    <property type="protein sequence ID" value="WVZ63354.1"/>
    <property type="molecule type" value="Genomic_DNA"/>
</dbReference>
<gene>
    <name evidence="2" type="ORF">U9M48_012991</name>
</gene>
<sequence length="116" mass="12851">MVLPDLPPLRVDCLLSTPWPVVPSPGRPPLCAVALIPRPHGRLPAPLHLWVALKSEPDRSGPHLVRQESEPIFPPPPYKAVASPIHRFLGTEIAPWRRSTRTHHHRPPSSVAGPLR</sequence>
<organism evidence="2 3">
    <name type="scientific">Paspalum notatum var. saurae</name>
    <dbReference type="NCBI Taxonomy" id="547442"/>
    <lineage>
        <taxon>Eukaryota</taxon>
        <taxon>Viridiplantae</taxon>
        <taxon>Streptophyta</taxon>
        <taxon>Embryophyta</taxon>
        <taxon>Tracheophyta</taxon>
        <taxon>Spermatophyta</taxon>
        <taxon>Magnoliopsida</taxon>
        <taxon>Liliopsida</taxon>
        <taxon>Poales</taxon>
        <taxon>Poaceae</taxon>
        <taxon>PACMAD clade</taxon>
        <taxon>Panicoideae</taxon>
        <taxon>Andropogonodae</taxon>
        <taxon>Paspaleae</taxon>
        <taxon>Paspalinae</taxon>
        <taxon>Paspalum</taxon>
    </lineage>
</organism>
<evidence type="ECO:0000313" key="2">
    <source>
        <dbReference type="EMBL" id="WVZ63354.1"/>
    </source>
</evidence>
<evidence type="ECO:0000256" key="1">
    <source>
        <dbReference type="SAM" id="MobiDB-lite"/>
    </source>
</evidence>
<dbReference type="Proteomes" id="UP001341281">
    <property type="component" value="Chromosome 03"/>
</dbReference>
<keyword evidence="3" id="KW-1185">Reference proteome</keyword>
<evidence type="ECO:0000313" key="3">
    <source>
        <dbReference type="Proteomes" id="UP001341281"/>
    </source>
</evidence>
<name>A0AAQ3T1E9_PASNO</name>
<protein>
    <submittedName>
        <fullName evidence="2">Uncharacterized protein</fullName>
    </submittedName>
</protein>
<reference evidence="2 3" key="1">
    <citation type="submission" date="2024-02" db="EMBL/GenBank/DDBJ databases">
        <title>High-quality chromosome-scale genome assembly of Pensacola bahiagrass (Paspalum notatum Flugge var. saurae).</title>
        <authorList>
            <person name="Vega J.M."/>
            <person name="Podio M."/>
            <person name="Orjuela J."/>
            <person name="Siena L.A."/>
            <person name="Pessino S.C."/>
            <person name="Combes M.C."/>
            <person name="Mariac C."/>
            <person name="Albertini E."/>
            <person name="Pupilli F."/>
            <person name="Ortiz J.P.A."/>
            <person name="Leblanc O."/>
        </authorList>
    </citation>
    <scope>NUCLEOTIDE SEQUENCE [LARGE SCALE GENOMIC DNA]</scope>
    <source>
        <strain evidence="2">R1</strain>
        <tissue evidence="2">Leaf</tissue>
    </source>
</reference>
<proteinExistence type="predicted"/>
<feature type="compositionally biased region" description="Basic residues" evidence="1">
    <location>
        <begin position="98"/>
        <end position="107"/>
    </location>
</feature>
<dbReference type="AlphaFoldDB" id="A0AAQ3T1E9"/>
<feature type="region of interest" description="Disordered" evidence="1">
    <location>
        <begin position="96"/>
        <end position="116"/>
    </location>
</feature>
<accession>A0AAQ3T1E9</accession>